<sequence>MPVLKRQGAMMSFVVSTGVEKPDPELRKFIRSHVMLGKNRGKTLRPRRREPKAIPVGDSSPSSEGDTREPSCPSLSASHSIIPRKVGSDLATARFADTVEPYAVEVVLRFSSIAKQTLFPLESCIAFERREELWIEPLAFDPAYLHALIFSTHDYFDTVLLRERLLHEDDQARLSTTTISVVLTLAAHAHFIGESESAKHHLQGLHKIVNLRGGVTAFKDNAKLLIEMLSGSKPVFFNNEPYSDLGRLRNLDVGMKTDDSDISLVKIDESYLHTMSSTIYPLIHMSFEDQQISLHTSYFGSS</sequence>
<dbReference type="AlphaFoldDB" id="A0A4Q4TAI9"/>
<dbReference type="STRING" id="155417.A0A4Q4TAI9"/>
<gene>
    <name evidence="2" type="ORF">DL764_005964</name>
</gene>
<organism evidence="2 3">
    <name type="scientific">Monosporascus ibericus</name>
    <dbReference type="NCBI Taxonomy" id="155417"/>
    <lineage>
        <taxon>Eukaryota</taxon>
        <taxon>Fungi</taxon>
        <taxon>Dikarya</taxon>
        <taxon>Ascomycota</taxon>
        <taxon>Pezizomycotina</taxon>
        <taxon>Sordariomycetes</taxon>
        <taxon>Xylariomycetidae</taxon>
        <taxon>Xylariales</taxon>
        <taxon>Xylariales incertae sedis</taxon>
        <taxon>Monosporascus</taxon>
    </lineage>
</organism>
<comment type="caution">
    <text evidence="2">The sequence shown here is derived from an EMBL/GenBank/DDBJ whole genome shotgun (WGS) entry which is preliminary data.</text>
</comment>
<proteinExistence type="predicted"/>
<dbReference type="Proteomes" id="UP000293360">
    <property type="component" value="Unassembled WGS sequence"/>
</dbReference>
<protein>
    <submittedName>
        <fullName evidence="2">Uncharacterized protein</fullName>
    </submittedName>
</protein>
<dbReference type="PANTHER" id="PTHR37540:SF5">
    <property type="entry name" value="TRANSCRIPTION FACTOR DOMAIN-CONTAINING PROTEIN"/>
    <property type="match status" value="1"/>
</dbReference>
<dbReference type="EMBL" id="QJNU01000331">
    <property type="protein sequence ID" value="RYP02083.1"/>
    <property type="molecule type" value="Genomic_DNA"/>
</dbReference>
<accession>A0A4Q4TAI9</accession>
<feature type="region of interest" description="Disordered" evidence="1">
    <location>
        <begin position="40"/>
        <end position="78"/>
    </location>
</feature>
<evidence type="ECO:0000256" key="1">
    <source>
        <dbReference type="SAM" id="MobiDB-lite"/>
    </source>
</evidence>
<feature type="compositionally biased region" description="Basic residues" evidence="1">
    <location>
        <begin position="40"/>
        <end position="50"/>
    </location>
</feature>
<evidence type="ECO:0000313" key="3">
    <source>
        <dbReference type="Proteomes" id="UP000293360"/>
    </source>
</evidence>
<name>A0A4Q4TAI9_9PEZI</name>
<evidence type="ECO:0000313" key="2">
    <source>
        <dbReference type="EMBL" id="RYP02083.1"/>
    </source>
</evidence>
<keyword evidence="3" id="KW-1185">Reference proteome</keyword>
<dbReference type="PANTHER" id="PTHR37540">
    <property type="entry name" value="TRANSCRIPTION FACTOR (ACR-2), PUTATIVE-RELATED-RELATED"/>
    <property type="match status" value="1"/>
</dbReference>
<reference evidence="2 3" key="1">
    <citation type="submission" date="2018-06" db="EMBL/GenBank/DDBJ databases">
        <title>Complete Genomes of Monosporascus.</title>
        <authorList>
            <person name="Robinson A.J."/>
            <person name="Natvig D.O."/>
        </authorList>
    </citation>
    <scope>NUCLEOTIDE SEQUENCE [LARGE SCALE GENOMIC DNA]</scope>
    <source>
        <strain evidence="2 3">CBS 110550</strain>
    </source>
</reference>
<dbReference type="OrthoDB" id="4711087at2759"/>